<comment type="caution">
    <text evidence="3">The sequence shown here is derived from an EMBL/GenBank/DDBJ whole genome shotgun (WGS) entry which is preliminary data.</text>
</comment>
<keyword evidence="1" id="KW-0732">Signal</keyword>
<dbReference type="InterPro" id="IPR057507">
    <property type="entry name" value="Sha_B-like_N"/>
</dbReference>
<organism evidence="3">
    <name type="scientific">Heliothis virescens</name>
    <name type="common">Tobacco budworm moth</name>
    <dbReference type="NCBI Taxonomy" id="7102"/>
    <lineage>
        <taxon>Eukaryota</taxon>
        <taxon>Metazoa</taxon>
        <taxon>Ecdysozoa</taxon>
        <taxon>Arthropoda</taxon>
        <taxon>Hexapoda</taxon>
        <taxon>Insecta</taxon>
        <taxon>Pterygota</taxon>
        <taxon>Neoptera</taxon>
        <taxon>Endopterygota</taxon>
        <taxon>Lepidoptera</taxon>
        <taxon>Glossata</taxon>
        <taxon>Ditrysia</taxon>
        <taxon>Noctuoidea</taxon>
        <taxon>Noctuidae</taxon>
        <taxon>Heliothinae</taxon>
        <taxon>Heliothis</taxon>
    </lineage>
</organism>
<evidence type="ECO:0000256" key="1">
    <source>
        <dbReference type="SAM" id="SignalP"/>
    </source>
</evidence>
<name>A0A2A4IYR7_HELVI</name>
<feature type="chain" id="PRO_5012065249" description="Shavenoid isoform B-like N-terminal domain-containing protein" evidence="1">
    <location>
        <begin position="16"/>
        <end position="121"/>
    </location>
</feature>
<protein>
    <recommendedName>
        <fullName evidence="2">Shavenoid isoform B-like N-terminal domain-containing protein</fullName>
    </recommendedName>
</protein>
<gene>
    <name evidence="3" type="ORF">B5V51_10839</name>
</gene>
<dbReference type="EMBL" id="NWSH01005283">
    <property type="protein sequence ID" value="PCG64320.1"/>
    <property type="molecule type" value="Genomic_DNA"/>
</dbReference>
<feature type="signal peptide" evidence="1">
    <location>
        <begin position="1"/>
        <end position="15"/>
    </location>
</feature>
<sequence length="121" mass="13146">MARILLLIMATSAAAASTSIEEVTLMNITRSSNGDFFSLKGTDCGPTRCMEVSHGTALSAMGVEDIGCRCQCRSDMPAFREDQHACVNHIDGEDQMRANDENGLITRFALTMRKGQGNRTL</sequence>
<proteinExistence type="predicted"/>
<feature type="domain" description="Shavenoid isoform B-like N-terminal" evidence="2">
    <location>
        <begin position="26"/>
        <end position="91"/>
    </location>
</feature>
<accession>A0A2A4IYR7</accession>
<reference evidence="3" key="1">
    <citation type="submission" date="2017-09" db="EMBL/GenBank/DDBJ databases">
        <title>Contemporary evolution of a Lepidopteran species, Heliothis virescens, in response to modern agricultural practices.</title>
        <authorList>
            <person name="Fritz M.L."/>
            <person name="Deyonke A.M."/>
            <person name="Papanicolaou A."/>
            <person name="Micinski S."/>
            <person name="Westbrook J."/>
            <person name="Gould F."/>
        </authorList>
    </citation>
    <scope>NUCLEOTIDE SEQUENCE [LARGE SCALE GENOMIC DNA]</scope>
    <source>
        <strain evidence="3">HvINT-</strain>
        <tissue evidence="3">Whole body</tissue>
    </source>
</reference>
<evidence type="ECO:0000313" key="3">
    <source>
        <dbReference type="EMBL" id="PCG64320.1"/>
    </source>
</evidence>
<evidence type="ECO:0000259" key="2">
    <source>
        <dbReference type="Pfam" id="PF23328"/>
    </source>
</evidence>
<dbReference type="Pfam" id="PF23328">
    <property type="entry name" value="Sha_B_N"/>
    <property type="match status" value="1"/>
</dbReference>
<dbReference type="AlphaFoldDB" id="A0A2A4IYR7"/>